<evidence type="ECO:0000259" key="5">
    <source>
        <dbReference type="Pfam" id="PF23227"/>
    </source>
</evidence>
<evidence type="ECO:0000256" key="2">
    <source>
        <dbReference type="SAM" id="MobiDB-lite"/>
    </source>
</evidence>
<name>A0A833ZNK1_9CHIR</name>
<dbReference type="Pfam" id="PF21047">
    <property type="entry name" value="HEAT_Maestro"/>
    <property type="match status" value="1"/>
</dbReference>
<dbReference type="AlphaFoldDB" id="A0A833ZNK1"/>
<comment type="caution">
    <text evidence="6">The sequence shown here is derived from an EMBL/GenBank/DDBJ whole genome shotgun (WGS) entry which is preliminary data.</text>
</comment>
<gene>
    <name evidence="6" type="ORF">HJG60_013190</name>
</gene>
<dbReference type="PANTHER" id="PTHR23120:SF3">
    <property type="entry name" value="MAESTRO HEAT-LIKE REPEAT FAMILY MEMBER 4"/>
    <property type="match status" value="1"/>
</dbReference>
<feature type="domain" description="Maestro-like HEAT-repeats" evidence="3">
    <location>
        <begin position="431"/>
        <end position="653"/>
    </location>
</feature>
<dbReference type="InterPro" id="IPR055406">
    <property type="entry name" value="HEAT_Maestro"/>
</dbReference>
<dbReference type="GO" id="GO:0005794">
    <property type="term" value="C:Golgi apparatus"/>
    <property type="evidence" value="ECO:0007669"/>
    <property type="project" value="TreeGrafter"/>
</dbReference>
<organism evidence="6 7">
    <name type="scientific">Phyllostomus discolor</name>
    <name type="common">pale spear-nosed bat</name>
    <dbReference type="NCBI Taxonomy" id="89673"/>
    <lineage>
        <taxon>Eukaryota</taxon>
        <taxon>Metazoa</taxon>
        <taxon>Chordata</taxon>
        <taxon>Craniata</taxon>
        <taxon>Vertebrata</taxon>
        <taxon>Euteleostomi</taxon>
        <taxon>Mammalia</taxon>
        <taxon>Eutheria</taxon>
        <taxon>Laurasiatheria</taxon>
        <taxon>Chiroptera</taxon>
        <taxon>Yangochiroptera</taxon>
        <taxon>Phyllostomidae</taxon>
        <taxon>Phyllostominae</taxon>
        <taxon>Phyllostomus</taxon>
    </lineage>
</organism>
<reference evidence="6 7" key="1">
    <citation type="journal article" date="2020" name="Nature">
        <title>Six reference-quality genomes reveal evolution of bat adaptations.</title>
        <authorList>
            <person name="Jebb D."/>
            <person name="Huang Z."/>
            <person name="Pippel M."/>
            <person name="Hughes G.M."/>
            <person name="Lavrichenko K."/>
            <person name="Devanna P."/>
            <person name="Winkler S."/>
            <person name="Jermiin L.S."/>
            <person name="Skirmuntt E.C."/>
            <person name="Katzourakis A."/>
            <person name="Burkitt-Gray L."/>
            <person name="Ray D.A."/>
            <person name="Sullivan K.A.M."/>
            <person name="Roscito J.G."/>
            <person name="Kirilenko B.M."/>
            <person name="Davalos L.M."/>
            <person name="Corthals A.P."/>
            <person name="Power M.L."/>
            <person name="Jones G."/>
            <person name="Ransome R.D."/>
            <person name="Dechmann D.K.N."/>
            <person name="Locatelli A.G."/>
            <person name="Puechmaille S.J."/>
            <person name="Fedrigo O."/>
            <person name="Jarvis E.D."/>
            <person name="Hiller M."/>
            <person name="Vernes S.C."/>
            <person name="Myers E.W."/>
            <person name="Teeling E.C."/>
        </authorList>
    </citation>
    <scope>NUCLEOTIDE SEQUENCE [LARGE SCALE GENOMIC DNA]</scope>
    <source>
        <strain evidence="6">Bat1K_MPI-CBG_1</strain>
    </source>
</reference>
<evidence type="ECO:0000259" key="4">
    <source>
        <dbReference type="Pfam" id="PF23210"/>
    </source>
</evidence>
<evidence type="ECO:0000256" key="1">
    <source>
        <dbReference type="ARBA" id="ARBA00022737"/>
    </source>
</evidence>
<feature type="domain" description="MROH2B-like HEAT-repeats" evidence="4">
    <location>
        <begin position="106"/>
        <end position="405"/>
    </location>
</feature>
<protein>
    <recommendedName>
        <fullName evidence="8">Maestro heat-like repeat family member 5</fullName>
    </recommendedName>
</protein>
<evidence type="ECO:0008006" key="8">
    <source>
        <dbReference type="Google" id="ProtNLM"/>
    </source>
</evidence>
<dbReference type="Pfam" id="PF23210">
    <property type="entry name" value="HEAT_Maestro_2"/>
    <property type="match status" value="1"/>
</dbReference>
<dbReference type="Pfam" id="PF23227">
    <property type="entry name" value="HEAT_MROH2B_C"/>
    <property type="match status" value="1"/>
</dbReference>
<sequence>MASTVPAGCGPACPAQEEGETQEELEEELDSDSLGSLMLGQPLSGGGLPWESVLVSKIRAMSVFEKTLALETVWQCIREQNQHVTKEEVPDASTQGLLASLSLDLEQPLEKTFSFHCCGLILREFSSVDLVRKHVAGLFELSHRSSSQRAGIALAVGIVATAHMEAVWAVLEHLGHDRFLGSQDSQQQRRSSDSSRHWRRVGSTFLLCYGQMAAQAGACVLPWVDNIASRMVHHFSCGSCVSPAPAPARLCQPGWAPAVRRLLLTVPVCPSVHGQDSALKTSFLSAAIMLTNALQWETGAQSYKFTQIPELIHCLLCILQKEPNFLATLCRQKIILVITGLSSLRPSLKPVLKSRILQACLQSLYQLPPTEALSRCLPPHKSAADVMVLYQKSMQALGQLLQSFVSENKSMDEVCFLLQHMEPWLRSRQSHERRRAVQSIALLLKCVVDYMQFTEKAMPSMLGRQIGLLMLLWRDLDEATQGHACQCICLLLRLLLQQEGNRPELVYLNKMRSFEVRTYKEPETKLYLMVKALDESLTMGQHTELILTLLHGLCSHDHLSCDLASHLLLMVLENHSVQPGQVAEILQGLFQELPSIVFKDILQTSMKAVTMLGDQHPQETVEVMLSLCHPSERQVAPLWKALATKSQLARKVITLLYTKLQLRPAQLPVKQSAQAELVSLLALRTIYELLYVQEYKATVRWAFAGILLGLLTQLHYLFELGVVDSLANFQEDSLEVKPLGPCRTCLEALKGLFWTTNYWEVFAYLQLLRGWELFEHLETYTDGVTLLARAMSHYDCEVKAVLGQAIISLKSTKERDNIVAILIIAEFLNSQELTQYLSRKTMDYLLSLGLNNPNQLVRAMSLVSLSSTLLHPKKVVLLRKRLAGLLDSFLTPQPPDLVGLMEIVGDILHRLGSQGVGTISLRLARLLQPLFEDPQEEVRGGAIFLYSDVIYSGGRKCQPALKSHAFQSLVPLLFHLADSCPDVVLKAKFTFLRCSILLNWEFRKQLFSKLAWGHGLGAESDIFMCMVESNFGKCHQFLMQACTYLSSPHRNLRLTAMKFIGGILQDYFMNLCCCLKKGDVEVLREQFETLKEQDSAGRRFYQDFLEDVVELSRLVAQ</sequence>
<evidence type="ECO:0000313" key="7">
    <source>
        <dbReference type="Proteomes" id="UP000664940"/>
    </source>
</evidence>
<dbReference type="InterPro" id="IPR045206">
    <property type="entry name" value="Maestro_heat-like_prot"/>
</dbReference>
<dbReference type="InterPro" id="IPR055408">
    <property type="entry name" value="HEAT_MROH2B-like"/>
</dbReference>
<dbReference type="PANTHER" id="PTHR23120">
    <property type="entry name" value="MAESTRO-RELATED HEAT DOMAIN-CONTAINING"/>
    <property type="match status" value="1"/>
</dbReference>
<evidence type="ECO:0000259" key="3">
    <source>
        <dbReference type="Pfam" id="PF21047"/>
    </source>
</evidence>
<evidence type="ECO:0000313" key="6">
    <source>
        <dbReference type="EMBL" id="KAF6100212.1"/>
    </source>
</evidence>
<dbReference type="SUPFAM" id="SSF48371">
    <property type="entry name" value="ARM repeat"/>
    <property type="match status" value="2"/>
</dbReference>
<feature type="domain" description="Maestro/Maestro-like HEAT-repeats" evidence="5">
    <location>
        <begin position="846"/>
        <end position="1095"/>
    </location>
</feature>
<keyword evidence="1" id="KW-0677">Repeat</keyword>
<accession>A0A833ZNK1</accession>
<proteinExistence type="predicted"/>
<dbReference type="InterPro" id="IPR048465">
    <property type="entry name" value="Maestro-like_HEAT"/>
</dbReference>
<dbReference type="EMBL" id="JABVXQ010000007">
    <property type="protein sequence ID" value="KAF6100212.1"/>
    <property type="molecule type" value="Genomic_DNA"/>
</dbReference>
<dbReference type="Proteomes" id="UP000664940">
    <property type="component" value="Unassembled WGS sequence"/>
</dbReference>
<feature type="region of interest" description="Disordered" evidence="2">
    <location>
        <begin position="1"/>
        <end position="21"/>
    </location>
</feature>
<dbReference type="InterPro" id="IPR016024">
    <property type="entry name" value="ARM-type_fold"/>
</dbReference>